<evidence type="ECO:0000313" key="2">
    <source>
        <dbReference type="EMBL" id="QHF02820.1"/>
    </source>
</evidence>
<evidence type="ECO:0000259" key="1">
    <source>
        <dbReference type="Pfam" id="PF13579"/>
    </source>
</evidence>
<organism evidence="2 3">
    <name type="scientific">Pseudomonas asturiensis</name>
    <dbReference type="NCBI Taxonomy" id="1190415"/>
    <lineage>
        <taxon>Bacteria</taxon>
        <taxon>Pseudomonadati</taxon>
        <taxon>Pseudomonadota</taxon>
        <taxon>Gammaproteobacteria</taxon>
        <taxon>Pseudomonadales</taxon>
        <taxon>Pseudomonadaceae</taxon>
        <taxon>Pseudomonas</taxon>
    </lineage>
</organism>
<gene>
    <name evidence="2" type="ORF">N015_10520</name>
</gene>
<dbReference type="InterPro" id="IPR028098">
    <property type="entry name" value="Glyco_trans_4-like_N"/>
</dbReference>
<feature type="domain" description="Glycosyltransferase subfamily 4-like N-terminal" evidence="1">
    <location>
        <begin position="22"/>
        <end position="210"/>
    </location>
</feature>
<dbReference type="CDD" id="cd03801">
    <property type="entry name" value="GT4_PimA-like"/>
    <property type="match status" value="1"/>
</dbReference>
<dbReference type="Proteomes" id="UP000464644">
    <property type="component" value="Chromosome"/>
</dbReference>
<dbReference type="Pfam" id="PF13692">
    <property type="entry name" value="Glyco_trans_1_4"/>
    <property type="match status" value="1"/>
</dbReference>
<reference evidence="2 3" key="1">
    <citation type="journal article" date="2014" name="Genome Announc.">
        <title>Draft Genome Sequences of a Phylogenetically Diverse Suite of Pseudomonas syringae Strains from Multiple Source Populations.</title>
        <authorList>
            <person name="Baltrus D.A."/>
            <person name="Yourstone S."/>
            <person name="Lind A."/>
            <person name="Guilbaud C."/>
            <person name="Sands D.C."/>
            <person name="Jones C.D."/>
            <person name="Morris C.E."/>
            <person name="Dangl J.L."/>
        </authorList>
    </citation>
    <scope>NUCLEOTIDE SEQUENCE [LARGE SCALE GENOMIC DNA]</scope>
    <source>
        <strain evidence="2 3">CC1524</strain>
    </source>
</reference>
<dbReference type="SUPFAM" id="SSF53756">
    <property type="entry name" value="UDP-Glycosyltransferase/glycogen phosphorylase"/>
    <property type="match status" value="1"/>
</dbReference>
<name>A0ABX6HBB1_9PSED</name>
<protein>
    <submittedName>
        <fullName evidence="2">Glycosyltransferase</fullName>
    </submittedName>
</protein>
<evidence type="ECO:0000313" key="3">
    <source>
        <dbReference type="Proteomes" id="UP000464644"/>
    </source>
</evidence>
<proteinExistence type="predicted"/>
<dbReference type="Pfam" id="PF13579">
    <property type="entry name" value="Glyco_trans_4_4"/>
    <property type="match status" value="1"/>
</dbReference>
<dbReference type="PANTHER" id="PTHR12526">
    <property type="entry name" value="GLYCOSYLTRANSFERASE"/>
    <property type="match status" value="1"/>
</dbReference>
<sequence>MEALTMRILWTLPYLPWPTTSGGKTREYHLLRNLAARGHRITLLVQSKTALDDSCRSALEPWLERLIVIDRRPLFSLKTLLAVAFAPPPMLASVNGYSSSLEKAFEQLLEEDWDVIQLQHTYAFQPFERALQRSGKPFLLTEHNVESDLGSASYERLPRWANAFAVYDRWRYRRWEMRVFQQAGELVAVTEDDAKALSRLSGRATSYVVNSVDCGYYASVHADRTSQRLLFIGNYEYGPNIDAIEWALDEILPQVWALSPNVRFAIGGFAMPQSWRERWPDPRIEWLGFVPDLRALQATAAIFFAPLRQGGGSKLKTLEAMAAGLAIVTTAQGVSGLAVTNGEQYLGSEDAAGLARLIADNIDNPARLERIGEAGRVYARARHDWSVSAAQLEVIYTRLTLPSKDRAHAYRT</sequence>
<dbReference type="PANTHER" id="PTHR12526:SF636">
    <property type="entry name" value="BLL3647 PROTEIN"/>
    <property type="match status" value="1"/>
</dbReference>
<dbReference type="Gene3D" id="3.40.50.2000">
    <property type="entry name" value="Glycogen Phosphorylase B"/>
    <property type="match status" value="2"/>
</dbReference>
<accession>A0ABX6HBB1</accession>
<dbReference type="EMBL" id="CP047265">
    <property type="protein sequence ID" value="QHF02820.1"/>
    <property type="molecule type" value="Genomic_DNA"/>
</dbReference>
<keyword evidence="3" id="KW-1185">Reference proteome</keyword>